<dbReference type="InterPro" id="IPR011989">
    <property type="entry name" value="ARM-like"/>
</dbReference>
<dbReference type="Proteomes" id="UP001359485">
    <property type="component" value="Unassembled WGS sequence"/>
</dbReference>
<name>A0ABR1BE85_POLSC</name>
<proteinExistence type="predicted"/>
<dbReference type="PANTHER" id="PTHR46345">
    <property type="entry name" value="INVERTED FORMIN-2"/>
    <property type="match status" value="1"/>
</dbReference>
<gene>
    <name evidence="1" type="ORF">RUM44_013456</name>
</gene>
<reference evidence="1 2" key="1">
    <citation type="submission" date="2023-09" db="EMBL/GenBank/DDBJ databases">
        <title>Genomes of two closely related lineages of the louse Polyplax serrata with different host specificities.</title>
        <authorList>
            <person name="Martinu J."/>
            <person name="Tarabai H."/>
            <person name="Stefka J."/>
            <person name="Hypsa V."/>
        </authorList>
    </citation>
    <scope>NUCLEOTIDE SEQUENCE [LARGE SCALE GENOMIC DNA]</scope>
    <source>
        <strain evidence="1">98ZLc_SE</strain>
    </source>
</reference>
<evidence type="ECO:0000313" key="1">
    <source>
        <dbReference type="EMBL" id="KAK6641741.1"/>
    </source>
</evidence>
<dbReference type="Gene3D" id="1.25.10.10">
    <property type="entry name" value="Leucine-rich Repeat Variant"/>
    <property type="match status" value="1"/>
</dbReference>
<evidence type="ECO:0000313" key="2">
    <source>
        <dbReference type="Proteomes" id="UP001359485"/>
    </source>
</evidence>
<keyword evidence="2" id="KW-1185">Reference proteome</keyword>
<dbReference type="EMBL" id="JAWJWF010000001">
    <property type="protein sequence ID" value="KAK6641741.1"/>
    <property type="molecule type" value="Genomic_DNA"/>
</dbReference>
<dbReference type="InterPro" id="IPR016024">
    <property type="entry name" value="ARM-type_fold"/>
</dbReference>
<organism evidence="1 2">
    <name type="scientific">Polyplax serrata</name>
    <name type="common">Common mouse louse</name>
    <dbReference type="NCBI Taxonomy" id="468196"/>
    <lineage>
        <taxon>Eukaryota</taxon>
        <taxon>Metazoa</taxon>
        <taxon>Ecdysozoa</taxon>
        <taxon>Arthropoda</taxon>
        <taxon>Hexapoda</taxon>
        <taxon>Insecta</taxon>
        <taxon>Pterygota</taxon>
        <taxon>Neoptera</taxon>
        <taxon>Paraneoptera</taxon>
        <taxon>Psocodea</taxon>
        <taxon>Troctomorpha</taxon>
        <taxon>Phthiraptera</taxon>
        <taxon>Anoplura</taxon>
        <taxon>Polyplacidae</taxon>
        <taxon>Polyplax</taxon>
    </lineage>
</organism>
<sequence length="103" mass="11501">MAKSSTFLGSTSDSQGTNLRYACLNKKPTRVLIAKRVIESTASTELCRLPEVTERPDLVTLDTSNVVVKKQVFELLSALCVYSPEGYLRALDALDKYKFKPDR</sequence>
<dbReference type="SUPFAM" id="SSF48371">
    <property type="entry name" value="ARM repeat"/>
    <property type="match status" value="1"/>
</dbReference>
<accession>A0ABR1BE85</accession>
<dbReference type="PANTHER" id="PTHR46345:SF8">
    <property type="entry name" value="FORMIN 3, ISOFORM B"/>
    <property type="match status" value="1"/>
</dbReference>
<protein>
    <submittedName>
        <fullName evidence="1">Uncharacterized protein</fullName>
    </submittedName>
</protein>
<comment type="caution">
    <text evidence="1">The sequence shown here is derived from an EMBL/GenBank/DDBJ whole genome shotgun (WGS) entry which is preliminary data.</text>
</comment>